<accession>A0A7I7Y078</accession>
<reference evidence="3" key="2">
    <citation type="submission" date="2020-02" db="EMBL/GenBank/DDBJ databases">
        <authorList>
            <person name="Matsumoto Y."/>
            <person name="Motooka D."/>
            <person name="Nakamura S."/>
        </authorList>
    </citation>
    <scope>NUCLEOTIDE SEQUENCE</scope>
    <source>
        <strain evidence="3">JCM 13671</strain>
    </source>
</reference>
<dbReference type="Gene3D" id="3.90.640.20">
    <property type="entry name" value="Heat-shock cognate protein, ATPase"/>
    <property type="match status" value="1"/>
</dbReference>
<dbReference type="Pfam" id="PF11738">
    <property type="entry name" value="DUF3298"/>
    <property type="match status" value="1"/>
</dbReference>
<gene>
    <name evidence="3" type="primary">mpt64</name>
    <name evidence="3" type="ORF">MCNF_30470</name>
</gene>
<evidence type="ECO:0000259" key="2">
    <source>
        <dbReference type="Pfam" id="PF11738"/>
    </source>
</evidence>
<proteinExistence type="predicted"/>
<keyword evidence="1" id="KW-0732">Signal</keyword>
<evidence type="ECO:0000313" key="4">
    <source>
        <dbReference type="Proteomes" id="UP000466931"/>
    </source>
</evidence>
<dbReference type="NCBIfam" id="NF043047">
    <property type="entry name" value="EstaseRv3036c"/>
    <property type="match status" value="1"/>
</dbReference>
<evidence type="ECO:0000313" key="3">
    <source>
        <dbReference type="EMBL" id="BBZ34442.1"/>
    </source>
</evidence>
<feature type="signal peptide" evidence="1">
    <location>
        <begin position="1"/>
        <end position="28"/>
    </location>
</feature>
<dbReference type="InterPro" id="IPR037126">
    <property type="entry name" value="PdaC/RsiV-like_sf"/>
</dbReference>
<evidence type="ECO:0000256" key="1">
    <source>
        <dbReference type="SAM" id="SignalP"/>
    </source>
</evidence>
<dbReference type="InterPro" id="IPR053421">
    <property type="entry name" value="Esterase_Immunogenic_RsiV"/>
</dbReference>
<reference evidence="3" key="1">
    <citation type="journal article" date="2019" name="Emerg. Microbes Infect.">
        <title>Comprehensive subspecies identification of 175 nontuberculous mycobacteria species based on 7547 genomic profiles.</title>
        <authorList>
            <person name="Matsumoto Y."/>
            <person name="Kinjo T."/>
            <person name="Motooka D."/>
            <person name="Nabeya D."/>
            <person name="Jung N."/>
            <person name="Uechi K."/>
            <person name="Horii T."/>
            <person name="Iida T."/>
            <person name="Fujita J."/>
            <person name="Nakamura S."/>
        </authorList>
    </citation>
    <scope>NUCLEOTIDE SEQUENCE [LARGE SCALE GENOMIC DNA]</scope>
    <source>
        <strain evidence="3">JCM 13671</strain>
    </source>
</reference>
<name>A0A7I7Y078_9MYCO</name>
<keyword evidence="4" id="KW-1185">Reference proteome</keyword>
<dbReference type="EMBL" id="AP022612">
    <property type="protein sequence ID" value="BBZ34442.1"/>
    <property type="molecule type" value="Genomic_DNA"/>
</dbReference>
<protein>
    <submittedName>
        <fullName evidence="3">Immunogenic protein MPT64</fullName>
    </submittedName>
</protein>
<dbReference type="Gene3D" id="3.30.565.40">
    <property type="entry name" value="Fervidobacterium nodosum Rt17-B1 like"/>
    <property type="match status" value="1"/>
</dbReference>
<dbReference type="AlphaFoldDB" id="A0A7I7Y078"/>
<sequence>MWAMRTRSVAAVAAALVFSGFGAATASAAPPKCADLSGVQVGSTCQVQVIDPGYSVSISFPADYPDQKPVHEYIKATRDGFLNLAKTQDSRVAPYALEIKSTQYGSAVPPRGTQTLVLEAYESVGGAHPTTFYKTFNWDQGLRKPITIENLFHEGTDPYPVILPLVQAEVAKRFGESEIFPAAAGLDPLTYQNFAITGDTLVFFFDRGAVLSGAVGAFEVSIPRGPVDSMIA</sequence>
<feature type="domain" description="DUF3298" evidence="2">
    <location>
        <begin position="149"/>
        <end position="224"/>
    </location>
</feature>
<feature type="chain" id="PRO_5029786403" evidence="1">
    <location>
        <begin position="29"/>
        <end position="232"/>
    </location>
</feature>
<dbReference type="InterPro" id="IPR021729">
    <property type="entry name" value="DUF3298"/>
</dbReference>
<organism evidence="3 4">
    <name type="scientific">Mycolicibacterium confluentis</name>
    <dbReference type="NCBI Taxonomy" id="28047"/>
    <lineage>
        <taxon>Bacteria</taxon>
        <taxon>Bacillati</taxon>
        <taxon>Actinomycetota</taxon>
        <taxon>Actinomycetes</taxon>
        <taxon>Mycobacteriales</taxon>
        <taxon>Mycobacteriaceae</taxon>
        <taxon>Mycolicibacterium</taxon>
    </lineage>
</organism>
<dbReference type="Proteomes" id="UP000466931">
    <property type="component" value="Chromosome"/>
</dbReference>